<dbReference type="Gene3D" id="3.90.1750.20">
    <property type="entry name" value="Putative Large Serine Recombinase, Chain B, Domain 2"/>
    <property type="match status" value="1"/>
</dbReference>
<dbReference type="eggNOG" id="COG1961">
    <property type="taxonomic scope" value="Bacteria"/>
</dbReference>
<dbReference type="InterPro" id="IPR006119">
    <property type="entry name" value="Resolv_N"/>
</dbReference>
<dbReference type="Pfam" id="PF00239">
    <property type="entry name" value="Resolvase"/>
    <property type="match status" value="1"/>
</dbReference>
<dbReference type="AlphaFoldDB" id="A8LN01"/>
<organism evidence="4 5">
    <name type="scientific">Dinoroseobacter shibae (strain DSM 16493 / NCIMB 14021 / DFL 12)</name>
    <dbReference type="NCBI Taxonomy" id="398580"/>
    <lineage>
        <taxon>Bacteria</taxon>
        <taxon>Pseudomonadati</taxon>
        <taxon>Pseudomonadota</taxon>
        <taxon>Alphaproteobacteria</taxon>
        <taxon>Rhodobacterales</taxon>
        <taxon>Roseobacteraceae</taxon>
        <taxon>Dinoroseobacter</taxon>
    </lineage>
</organism>
<keyword evidence="5" id="KW-1185">Reference proteome</keyword>
<dbReference type="KEGG" id="dsh:Dshi_0396"/>
<accession>A8LN01</accession>
<feature type="domain" description="Resolvase/invertase-type recombinase catalytic" evidence="2">
    <location>
        <begin position="15"/>
        <end position="163"/>
    </location>
</feature>
<dbReference type="SMART" id="SM00857">
    <property type="entry name" value="Resolvase"/>
    <property type="match status" value="1"/>
</dbReference>
<dbReference type="GO" id="GO:0003677">
    <property type="term" value="F:DNA binding"/>
    <property type="evidence" value="ECO:0007669"/>
    <property type="project" value="InterPro"/>
</dbReference>
<dbReference type="HOGENOM" id="CLU_010686_18_13_5"/>
<dbReference type="STRING" id="398580.Dshi_0396"/>
<dbReference type="CDD" id="cd00338">
    <property type="entry name" value="Ser_Recombinase"/>
    <property type="match status" value="1"/>
</dbReference>
<dbReference type="PROSITE" id="PS51737">
    <property type="entry name" value="RECOMBINASE_DNA_BIND"/>
    <property type="match status" value="1"/>
</dbReference>
<name>A8LN01_DINSH</name>
<proteinExistence type="predicted"/>
<dbReference type="Gene3D" id="3.40.50.1390">
    <property type="entry name" value="Resolvase, N-terminal catalytic domain"/>
    <property type="match status" value="1"/>
</dbReference>
<dbReference type="Proteomes" id="UP000006833">
    <property type="component" value="Chromosome"/>
</dbReference>
<evidence type="ECO:0000313" key="4">
    <source>
        <dbReference type="EMBL" id="ABV92145.1"/>
    </source>
</evidence>
<sequence>MGPSSVPNRKARPMRAAIYARYSTDLQSDSSIEDQHRLCARLITSNGWREAETYSDRGLSGASHLRPAYQRLLEDARGNAFDIVVAEGLDRISRDQEHIAAFFKQMRFQGIPVFTVAEGEISELHIGLKGTMSSLFLKDLAQKTHRGLEGRVRKGKSAGGVTFGYDVLRQMQADGTLATGERAINPDQAEVVRRILEDYKNGLSPRAIASTLNAEGVPGPRGTWGASTIYGNHQRGTGILNNELYIGRLVWNRQRFIKDPATGKRQARPNPPDAWVIEDVPHLRIVDEDLWDAVKARQLQTRNMAISDGIKKLGRARRARHLFSGMLKCGRCGGGFVQVGSQFYGCASVRNKGTCDNRLTIRREDLEARILSGLKEQLLQPDLIAEYVRAYQEEFNRLAGTVRKERAQNARKLAAVNRQIDQIVDAIAQGMFHISMKDKMTALEAEKLRLEQELRETEEESPVLIHPGLADRYRAQVESLEGALADPQRSVEAADAIRSLLSEIRLVPEADGLTIELVGELAGLLGLGGIQNANDRPKAVCSTSMVAGVGFEPTTFRL</sequence>
<reference evidence="5" key="1">
    <citation type="journal article" date="2010" name="ISME J.">
        <title>The complete genome sequence of the algal symbiont Dinoroseobacter shibae: a hitchhiker's guide to life in the sea.</title>
        <authorList>
            <person name="Wagner-Dobler I."/>
            <person name="Ballhausen B."/>
            <person name="Berger M."/>
            <person name="Brinkhoff T."/>
            <person name="Buchholz I."/>
            <person name="Bunk B."/>
            <person name="Cypionka H."/>
            <person name="Daniel R."/>
            <person name="Drepper T."/>
            <person name="Gerdts G."/>
            <person name="Hahnke S."/>
            <person name="Han C."/>
            <person name="Jahn D."/>
            <person name="Kalhoefer D."/>
            <person name="Kiss H."/>
            <person name="Klenk H.P."/>
            <person name="Kyrpides N."/>
            <person name="Liebl W."/>
            <person name="Liesegang H."/>
            <person name="Meincke L."/>
            <person name="Pati A."/>
            <person name="Petersen J."/>
            <person name="Piekarski T."/>
            <person name="Pommerenke C."/>
            <person name="Pradella S."/>
            <person name="Pukall R."/>
            <person name="Rabus R."/>
            <person name="Stackebrandt E."/>
            <person name="Thole S."/>
            <person name="Thompson L."/>
            <person name="Tielen P."/>
            <person name="Tomasch J."/>
            <person name="von Jan M."/>
            <person name="Wanphrut N."/>
            <person name="Wichels A."/>
            <person name="Zech H."/>
            <person name="Simon M."/>
        </authorList>
    </citation>
    <scope>NUCLEOTIDE SEQUENCE [LARGE SCALE GENOMIC DNA]</scope>
    <source>
        <strain evidence="5">DSM 16493 / NCIMB 14021 / DFL 12</strain>
    </source>
</reference>
<dbReference type="InterPro" id="IPR011109">
    <property type="entry name" value="DNA_bind_recombinase_dom"/>
</dbReference>
<feature type="domain" description="Recombinase" evidence="3">
    <location>
        <begin position="162"/>
        <end position="305"/>
    </location>
</feature>
<feature type="coiled-coil region" evidence="1">
    <location>
        <begin position="433"/>
        <end position="460"/>
    </location>
</feature>
<evidence type="ECO:0000313" key="5">
    <source>
        <dbReference type="Proteomes" id="UP000006833"/>
    </source>
</evidence>
<dbReference type="Pfam" id="PF13408">
    <property type="entry name" value="Zn_ribbon_recom"/>
    <property type="match status" value="1"/>
</dbReference>
<evidence type="ECO:0000256" key="1">
    <source>
        <dbReference type="SAM" id="Coils"/>
    </source>
</evidence>
<dbReference type="SUPFAM" id="SSF53041">
    <property type="entry name" value="Resolvase-like"/>
    <property type="match status" value="1"/>
</dbReference>
<dbReference type="InterPro" id="IPR036162">
    <property type="entry name" value="Resolvase-like_N_sf"/>
</dbReference>
<dbReference type="InterPro" id="IPR025827">
    <property type="entry name" value="Zn_ribbon_recom_dom"/>
</dbReference>
<evidence type="ECO:0000259" key="2">
    <source>
        <dbReference type="PROSITE" id="PS51736"/>
    </source>
</evidence>
<evidence type="ECO:0000259" key="3">
    <source>
        <dbReference type="PROSITE" id="PS51737"/>
    </source>
</evidence>
<dbReference type="PROSITE" id="PS51736">
    <property type="entry name" value="RECOMBINASES_3"/>
    <property type="match status" value="1"/>
</dbReference>
<dbReference type="Pfam" id="PF07508">
    <property type="entry name" value="Recombinase"/>
    <property type="match status" value="1"/>
</dbReference>
<dbReference type="EMBL" id="CP000830">
    <property type="protein sequence ID" value="ABV92145.1"/>
    <property type="molecule type" value="Genomic_DNA"/>
</dbReference>
<protein>
    <submittedName>
        <fullName evidence="4">Recombinase</fullName>
    </submittedName>
</protein>
<dbReference type="InterPro" id="IPR038109">
    <property type="entry name" value="DNA_bind_recomb_sf"/>
</dbReference>
<dbReference type="PANTHER" id="PTHR30461:SF23">
    <property type="entry name" value="DNA RECOMBINASE-RELATED"/>
    <property type="match status" value="1"/>
</dbReference>
<dbReference type="InterPro" id="IPR050639">
    <property type="entry name" value="SSR_resolvase"/>
</dbReference>
<gene>
    <name evidence="4" type="ordered locus">Dshi_0396</name>
</gene>
<dbReference type="GO" id="GO:0000150">
    <property type="term" value="F:DNA strand exchange activity"/>
    <property type="evidence" value="ECO:0007669"/>
    <property type="project" value="InterPro"/>
</dbReference>
<dbReference type="PANTHER" id="PTHR30461">
    <property type="entry name" value="DNA-INVERTASE FROM LAMBDOID PROPHAGE"/>
    <property type="match status" value="1"/>
</dbReference>
<keyword evidence="1" id="KW-0175">Coiled coil</keyword>